<proteinExistence type="predicted"/>
<feature type="non-terminal residue" evidence="1">
    <location>
        <position position="322"/>
    </location>
</feature>
<gene>
    <name evidence="1" type="ORF">EV182_004239</name>
</gene>
<dbReference type="EMBL" id="JAMZIH010001259">
    <property type="protein sequence ID" value="KAJ1678346.1"/>
    <property type="molecule type" value="Genomic_DNA"/>
</dbReference>
<dbReference type="Proteomes" id="UP001145114">
    <property type="component" value="Unassembled WGS sequence"/>
</dbReference>
<comment type="caution">
    <text evidence="1">The sequence shown here is derived from an EMBL/GenBank/DDBJ whole genome shotgun (WGS) entry which is preliminary data.</text>
</comment>
<accession>A0ACC1HRP6</accession>
<organism evidence="1 2">
    <name type="scientific">Spiromyces aspiralis</name>
    <dbReference type="NCBI Taxonomy" id="68401"/>
    <lineage>
        <taxon>Eukaryota</taxon>
        <taxon>Fungi</taxon>
        <taxon>Fungi incertae sedis</taxon>
        <taxon>Zoopagomycota</taxon>
        <taxon>Kickxellomycotina</taxon>
        <taxon>Kickxellomycetes</taxon>
        <taxon>Kickxellales</taxon>
        <taxon>Kickxellaceae</taxon>
        <taxon>Spiromyces</taxon>
    </lineage>
</organism>
<evidence type="ECO:0000313" key="1">
    <source>
        <dbReference type="EMBL" id="KAJ1678346.1"/>
    </source>
</evidence>
<protein>
    <submittedName>
        <fullName evidence="1">Uncharacterized protein</fullName>
    </submittedName>
</protein>
<reference evidence="1" key="1">
    <citation type="submission" date="2022-06" db="EMBL/GenBank/DDBJ databases">
        <title>Phylogenomic reconstructions and comparative analyses of Kickxellomycotina fungi.</title>
        <authorList>
            <person name="Reynolds N.K."/>
            <person name="Stajich J.E."/>
            <person name="Barry K."/>
            <person name="Grigoriev I.V."/>
            <person name="Crous P."/>
            <person name="Smith M.E."/>
        </authorList>
    </citation>
    <scope>NUCLEOTIDE SEQUENCE</scope>
    <source>
        <strain evidence="1">RSA 2271</strain>
    </source>
</reference>
<sequence length="322" mass="36142">MKFGKTIESAAQELPQDWRPYLVQYKTLKKSIKNIVRELDDVLQTLNIDSISPASEDGAASAYPRSSACEEPRIIELDVDGNTKEEQQQQQQSQLNGPTEPILAPMLFLANSIDYDLKGDKTGIHPIITIRTKATSPPPPQTSTLSKEIMLDNAKVVVTEAVVTSPYCARPAMLPADEEALDSALQRSNAAGSGDQDKGQSRSDGTVGSGDPECRNNEPQEDKEEKREIFRVYLELDVWSHSESDYKHICSSKEGKKNLEKFSSMVVKTNLVNKFKSRKSREAFGQFCKLNQDLIKLLLFEEMNEEATRKIIKKHDKRTHLV</sequence>
<evidence type="ECO:0000313" key="2">
    <source>
        <dbReference type="Proteomes" id="UP001145114"/>
    </source>
</evidence>
<keyword evidence="2" id="KW-1185">Reference proteome</keyword>
<name>A0ACC1HRP6_9FUNG</name>